<sequence length="741" mass="84451">MGKKAKKNNKNKSTQPEPEPESEVETKIEESIQDDKSEVEQKAINADDAEKIAEEEQKNDNKQEQKVENSENTEKEKEEVEKEKEEKEEVSNDTVIEPKPEEKEVNSDNITEEIKEGKASVQEEEKNNEKSENTVIEPVSEEKEITSDDTVHEAKEEKSDYQEQENKIEVDELKEREQEHLEASTPVPNPQDLSLLISDLAMADPFSLPIENNQSIEENRPDSAEEFNNTSSISKEIDLSSLPVTPTNFDFNESDLERSNISNNENEETGLEDPFSPQVESPHFEYKEEQAVDNIDESQGDLTTPGSIKQEAEAELEPIKLDEPKIEQKEKDKYKPADTQEELKVLDLDKKEYIPTEISLSSPELVKEIDKLPNLVDNSLFFDIPLNDPLHELTQFHLGAHIPKPNRYSATDLANDMDQSWQATAQQLGNSNRWRSLVGFTRHKLTNTPKQDIDSIMKLWEFRLTALASISLYQLASAELEKWGSILGHEYRYESYPNLFPQRAGYMIPFSILILWARLPSCLGNITKSIDRLYSLLIHHQKQSKANKNEEQCLLIIQLIVSLLIQVKDYSQATSLLDKILLKLDSNVYLLSNLGRLHLLGGNIEGAAEVFEKLEQLTNNSEDSEIILLNQLNKGLLFMAQGNWDEANDLLLELYQNNLNDITVLNALAVSKVYRGQHVEAIHMLQSHLTQPGRPSEVGVLNLCTLYELHTDLHTHKKVELLEQVHSNLGDGFPLKNFKLN</sequence>
<evidence type="ECO:0000313" key="3">
    <source>
        <dbReference type="Proteomes" id="UP000070444"/>
    </source>
</evidence>
<dbReference type="InterPro" id="IPR011990">
    <property type="entry name" value="TPR-like_helical_dom_sf"/>
</dbReference>
<dbReference type="Proteomes" id="UP000070444">
    <property type="component" value="Unassembled WGS sequence"/>
</dbReference>
<organism evidence="2 3">
    <name type="scientific">Conidiobolus coronatus (strain ATCC 28846 / CBS 209.66 / NRRL 28638)</name>
    <name type="common">Delacroixia coronata</name>
    <dbReference type="NCBI Taxonomy" id="796925"/>
    <lineage>
        <taxon>Eukaryota</taxon>
        <taxon>Fungi</taxon>
        <taxon>Fungi incertae sedis</taxon>
        <taxon>Zoopagomycota</taxon>
        <taxon>Entomophthoromycotina</taxon>
        <taxon>Entomophthoromycetes</taxon>
        <taxon>Entomophthorales</taxon>
        <taxon>Ancylistaceae</taxon>
        <taxon>Conidiobolus</taxon>
    </lineage>
</organism>
<dbReference type="EMBL" id="KQ964550">
    <property type="protein sequence ID" value="KXN69055.1"/>
    <property type="molecule type" value="Genomic_DNA"/>
</dbReference>
<accession>A0A137P1X0</accession>
<reference evidence="2 3" key="1">
    <citation type="journal article" date="2015" name="Genome Biol. Evol.">
        <title>Phylogenomic analyses indicate that early fungi evolved digesting cell walls of algal ancestors of land plants.</title>
        <authorList>
            <person name="Chang Y."/>
            <person name="Wang S."/>
            <person name="Sekimoto S."/>
            <person name="Aerts A.L."/>
            <person name="Choi C."/>
            <person name="Clum A."/>
            <person name="LaButti K.M."/>
            <person name="Lindquist E.A."/>
            <person name="Yee Ngan C."/>
            <person name="Ohm R.A."/>
            <person name="Salamov A.A."/>
            <person name="Grigoriev I.V."/>
            <person name="Spatafora J.W."/>
            <person name="Berbee M.L."/>
        </authorList>
    </citation>
    <scope>NUCLEOTIDE SEQUENCE [LARGE SCALE GENOMIC DNA]</scope>
    <source>
        <strain evidence="2 3">NRRL 28638</strain>
    </source>
</reference>
<feature type="region of interest" description="Disordered" evidence="1">
    <location>
        <begin position="1"/>
        <end position="167"/>
    </location>
</feature>
<dbReference type="PANTHER" id="PTHR21581:SF6">
    <property type="entry name" value="TRAFFICKING PROTEIN PARTICLE COMPLEX SUBUNIT 12"/>
    <property type="match status" value="1"/>
</dbReference>
<protein>
    <submittedName>
        <fullName evidence="2">Uncharacterized protein</fullName>
    </submittedName>
</protein>
<dbReference type="OrthoDB" id="428342at2759"/>
<gene>
    <name evidence="2" type="ORF">CONCODRAFT_8585</name>
</gene>
<dbReference type="GO" id="GO:0030008">
    <property type="term" value="C:TRAPP complex"/>
    <property type="evidence" value="ECO:0007669"/>
    <property type="project" value="TreeGrafter"/>
</dbReference>
<feature type="compositionally biased region" description="Basic and acidic residues" evidence="1">
    <location>
        <begin position="140"/>
        <end position="167"/>
    </location>
</feature>
<evidence type="ECO:0000313" key="2">
    <source>
        <dbReference type="EMBL" id="KXN69055.1"/>
    </source>
</evidence>
<dbReference type="STRING" id="796925.A0A137P1X0"/>
<feature type="compositionally biased region" description="Basic and acidic residues" evidence="1">
    <location>
        <begin position="24"/>
        <end position="41"/>
    </location>
</feature>
<feature type="compositionally biased region" description="Basic and acidic residues" evidence="1">
    <location>
        <begin position="48"/>
        <end position="132"/>
    </location>
</feature>
<dbReference type="Gene3D" id="1.25.40.10">
    <property type="entry name" value="Tetratricopeptide repeat domain"/>
    <property type="match status" value="1"/>
</dbReference>
<dbReference type="PANTHER" id="PTHR21581">
    <property type="entry name" value="D-ALANYL-D-ALANINE CARBOXYPEPTIDASE"/>
    <property type="match status" value="1"/>
</dbReference>
<name>A0A137P1X0_CONC2</name>
<dbReference type="AlphaFoldDB" id="A0A137P1X0"/>
<feature type="compositionally biased region" description="Basic residues" evidence="1">
    <location>
        <begin position="1"/>
        <end position="10"/>
    </location>
</feature>
<feature type="region of interest" description="Disordered" evidence="1">
    <location>
        <begin position="211"/>
        <end position="255"/>
    </location>
</feature>
<dbReference type="SUPFAM" id="SSF48452">
    <property type="entry name" value="TPR-like"/>
    <property type="match status" value="1"/>
</dbReference>
<evidence type="ECO:0000256" key="1">
    <source>
        <dbReference type="SAM" id="MobiDB-lite"/>
    </source>
</evidence>
<proteinExistence type="predicted"/>
<feature type="compositionally biased region" description="Polar residues" evidence="1">
    <location>
        <begin position="242"/>
        <end position="251"/>
    </location>
</feature>
<keyword evidence="3" id="KW-1185">Reference proteome</keyword>
<dbReference type="GO" id="GO:0005794">
    <property type="term" value="C:Golgi apparatus"/>
    <property type="evidence" value="ECO:0007669"/>
    <property type="project" value="TreeGrafter"/>
</dbReference>